<name>A0A834TDD7_9FABA</name>
<gene>
    <name evidence="2" type="ORF">G2W53_024631</name>
</gene>
<accession>A0A834TDD7</accession>
<proteinExistence type="predicted"/>
<evidence type="ECO:0000256" key="1">
    <source>
        <dbReference type="SAM" id="MobiDB-lite"/>
    </source>
</evidence>
<dbReference type="AlphaFoldDB" id="A0A834TDD7"/>
<organism evidence="2 3">
    <name type="scientific">Senna tora</name>
    <dbReference type="NCBI Taxonomy" id="362788"/>
    <lineage>
        <taxon>Eukaryota</taxon>
        <taxon>Viridiplantae</taxon>
        <taxon>Streptophyta</taxon>
        <taxon>Embryophyta</taxon>
        <taxon>Tracheophyta</taxon>
        <taxon>Spermatophyta</taxon>
        <taxon>Magnoliopsida</taxon>
        <taxon>eudicotyledons</taxon>
        <taxon>Gunneridae</taxon>
        <taxon>Pentapetalae</taxon>
        <taxon>rosids</taxon>
        <taxon>fabids</taxon>
        <taxon>Fabales</taxon>
        <taxon>Fabaceae</taxon>
        <taxon>Caesalpinioideae</taxon>
        <taxon>Cassia clade</taxon>
        <taxon>Senna</taxon>
    </lineage>
</organism>
<protein>
    <submittedName>
        <fullName evidence="2">Uncharacterized protein</fullName>
    </submittedName>
</protein>
<reference evidence="2" key="1">
    <citation type="submission" date="2020-09" db="EMBL/GenBank/DDBJ databases">
        <title>Genome-Enabled Discovery of Anthraquinone Biosynthesis in Senna tora.</title>
        <authorList>
            <person name="Kang S.-H."/>
            <person name="Pandey R.P."/>
            <person name="Lee C.-M."/>
            <person name="Sim J.-S."/>
            <person name="Jeong J.-T."/>
            <person name="Choi B.-S."/>
            <person name="Jung M."/>
            <person name="Ginzburg D."/>
            <person name="Zhao K."/>
            <person name="Won S.Y."/>
            <person name="Oh T.-J."/>
            <person name="Yu Y."/>
            <person name="Kim N.-H."/>
            <person name="Lee O.R."/>
            <person name="Lee T.-H."/>
            <person name="Bashyal P."/>
            <person name="Kim T.-S."/>
            <person name="Lee W.-H."/>
            <person name="Kawkins C."/>
            <person name="Kim C.-K."/>
            <person name="Kim J.S."/>
            <person name="Ahn B.O."/>
            <person name="Rhee S.Y."/>
            <person name="Sohng J.K."/>
        </authorList>
    </citation>
    <scope>NUCLEOTIDE SEQUENCE</scope>
    <source>
        <tissue evidence="2">Leaf</tissue>
    </source>
</reference>
<keyword evidence="3" id="KW-1185">Reference proteome</keyword>
<dbReference type="Proteomes" id="UP000634136">
    <property type="component" value="Unassembled WGS sequence"/>
</dbReference>
<feature type="compositionally biased region" description="Polar residues" evidence="1">
    <location>
        <begin position="11"/>
        <end position="20"/>
    </location>
</feature>
<feature type="region of interest" description="Disordered" evidence="1">
    <location>
        <begin position="1"/>
        <end position="20"/>
    </location>
</feature>
<comment type="caution">
    <text evidence="2">The sequence shown here is derived from an EMBL/GenBank/DDBJ whole genome shotgun (WGS) entry which is preliminary data.</text>
</comment>
<evidence type="ECO:0000313" key="2">
    <source>
        <dbReference type="EMBL" id="KAF7819176.1"/>
    </source>
</evidence>
<dbReference type="EMBL" id="JAAIUW010000008">
    <property type="protein sequence ID" value="KAF7819176.1"/>
    <property type="molecule type" value="Genomic_DNA"/>
</dbReference>
<evidence type="ECO:0000313" key="3">
    <source>
        <dbReference type="Proteomes" id="UP000634136"/>
    </source>
</evidence>
<sequence length="69" mass="7692">MDGVRRRVAQGGNTHGASWKSQAEADKILYHQVQPTVFDFYQQTSFQCSWILFVCSSVKAVKNLIDGAA</sequence>